<sequence>MKFILTTLFVVLAMTLYAQESQEKYYKHLVFRETPYSATIGRIPISKERAMKENHYKMSYDNRGRLTLIEYRIGNTLISRRRVGILDGFRNIHSRTKIRYEDNKEIRTFYNPKGKQCRNSMNVYEEVYTYNDLGQRTGVHFYDEEGILVNNTWNIATYEWEHVDDHTIVEKRKDTKGTYVTMRPYYHFLITLYKFNKEGILQSMNHINDKRQLINDFNGENGIAIDKPVYDEALNLTGFTFYNANNEAVIGSFLACAGGVVTYDTNGNCIKYATIDLKGRIMLDDRGRAYDTYTFNKQGSLTEIAHYGINNEFVEIRGATRIVFEYDKDDPSKFIKTRHFVIENTNKQ</sequence>
<proteinExistence type="predicted"/>
<gene>
    <name evidence="2" type="ORF">ACFSTE_18165</name>
</gene>
<accession>A0ABW5NBQ0</accession>
<evidence type="ECO:0000313" key="2">
    <source>
        <dbReference type="EMBL" id="MFD2592768.1"/>
    </source>
</evidence>
<protein>
    <recommendedName>
        <fullName evidence="4">Sugar-binding protein</fullName>
    </recommendedName>
</protein>
<evidence type="ECO:0008006" key="4">
    <source>
        <dbReference type="Google" id="ProtNLM"/>
    </source>
</evidence>
<evidence type="ECO:0000313" key="3">
    <source>
        <dbReference type="Proteomes" id="UP001597459"/>
    </source>
</evidence>
<feature type="signal peptide" evidence="1">
    <location>
        <begin position="1"/>
        <end position="18"/>
    </location>
</feature>
<reference evidence="3" key="1">
    <citation type="journal article" date="2019" name="Int. J. Syst. Evol. Microbiol.">
        <title>The Global Catalogue of Microorganisms (GCM) 10K type strain sequencing project: providing services to taxonomists for standard genome sequencing and annotation.</title>
        <authorList>
            <consortium name="The Broad Institute Genomics Platform"/>
            <consortium name="The Broad Institute Genome Sequencing Center for Infectious Disease"/>
            <person name="Wu L."/>
            <person name="Ma J."/>
        </authorList>
    </citation>
    <scope>NUCLEOTIDE SEQUENCE [LARGE SCALE GENOMIC DNA]</scope>
    <source>
        <strain evidence="3">KCTC 42423</strain>
    </source>
</reference>
<comment type="caution">
    <text evidence="2">The sequence shown here is derived from an EMBL/GenBank/DDBJ whole genome shotgun (WGS) entry which is preliminary data.</text>
</comment>
<organism evidence="2 3">
    <name type="scientific">Aquimarina hainanensis</name>
    <dbReference type="NCBI Taxonomy" id="1578017"/>
    <lineage>
        <taxon>Bacteria</taxon>
        <taxon>Pseudomonadati</taxon>
        <taxon>Bacteroidota</taxon>
        <taxon>Flavobacteriia</taxon>
        <taxon>Flavobacteriales</taxon>
        <taxon>Flavobacteriaceae</taxon>
        <taxon>Aquimarina</taxon>
    </lineage>
</organism>
<dbReference type="Proteomes" id="UP001597459">
    <property type="component" value="Unassembled WGS sequence"/>
</dbReference>
<dbReference type="EMBL" id="JBHULX010000039">
    <property type="protein sequence ID" value="MFD2592768.1"/>
    <property type="molecule type" value="Genomic_DNA"/>
</dbReference>
<name>A0ABW5NBQ0_9FLAO</name>
<keyword evidence="3" id="KW-1185">Reference proteome</keyword>
<evidence type="ECO:0000256" key="1">
    <source>
        <dbReference type="SAM" id="SignalP"/>
    </source>
</evidence>
<dbReference type="RefSeq" id="WP_378254868.1">
    <property type="nucleotide sequence ID" value="NZ_JBHSJV010000001.1"/>
</dbReference>
<feature type="chain" id="PRO_5046676518" description="Sugar-binding protein" evidence="1">
    <location>
        <begin position="19"/>
        <end position="348"/>
    </location>
</feature>
<keyword evidence="1" id="KW-0732">Signal</keyword>